<proteinExistence type="predicted"/>
<accession>A0A517ZAT3</accession>
<dbReference type="InterPro" id="IPR032287">
    <property type="entry name" value="DUF4838"/>
</dbReference>
<dbReference type="Proteomes" id="UP000320496">
    <property type="component" value="Chromosome"/>
</dbReference>
<dbReference type="PANTHER" id="PTHR47406:SF2">
    <property type="entry name" value="ALPHA GLUCURONIDASE N-TERMINAL DOMAIN-CONTAINING PROTEIN"/>
    <property type="match status" value="1"/>
</dbReference>
<protein>
    <recommendedName>
        <fullName evidence="3">DUF4838 domain-containing protein</fullName>
    </recommendedName>
</protein>
<dbReference type="EMBL" id="CP036275">
    <property type="protein sequence ID" value="QDU39613.1"/>
    <property type="molecule type" value="Genomic_DNA"/>
</dbReference>
<evidence type="ECO:0000313" key="2">
    <source>
        <dbReference type="Proteomes" id="UP000320496"/>
    </source>
</evidence>
<dbReference type="RefSeq" id="WP_145370779.1">
    <property type="nucleotide sequence ID" value="NZ_CP036275.1"/>
</dbReference>
<keyword evidence="2" id="KW-1185">Reference proteome</keyword>
<dbReference type="PANTHER" id="PTHR47406">
    <property type="entry name" value="COAGULATION FACTOR 5/8 TYPE, C-TERMINAL"/>
    <property type="match status" value="1"/>
</dbReference>
<reference evidence="1 2" key="1">
    <citation type="submission" date="2019-02" db="EMBL/GenBank/DDBJ databases">
        <title>Deep-cultivation of Planctomycetes and their phenomic and genomic characterization uncovers novel biology.</title>
        <authorList>
            <person name="Wiegand S."/>
            <person name="Jogler M."/>
            <person name="Boedeker C."/>
            <person name="Pinto D."/>
            <person name="Vollmers J."/>
            <person name="Rivas-Marin E."/>
            <person name="Kohn T."/>
            <person name="Peeters S.H."/>
            <person name="Heuer A."/>
            <person name="Rast P."/>
            <person name="Oberbeckmann S."/>
            <person name="Bunk B."/>
            <person name="Jeske O."/>
            <person name="Meyerdierks A."/>
            <person name="Storesund J.E."/>
            <person name="Kallscheuer N."/>
            <person name="Luecker S."/>
            <person name="Lage O.M."/>
            <person name="Pohl T."/>
            <person name="Merkel B.J."/>
            <person name="Hornburger P."/>
            <person name="Mueller R.-W."/>
            <person name="Bruemmer F."/>
            <person name="Labrenz M."/>
            <person name="Spormann A.M."/>
            <person name="Op den Camp H."/>
            <person name="Overmann J."/>
            <person name="Amann R."/>
            <person name="Jetten M.S.M."/>
            <person name="Mascher T."/>
            <person name="Medema M.H."/>
            <person name="Devos D.P."/>
            <person name="Kaster A.-K."/>
            <person name="Ovreas L."/>
            <person name="Rohde M."/>
            <person name="Galperin M.Y."/>
            <person name="Jogler C."/>
        </authorList>
    </citation>
    <scope>NUCLEOTIDE SEQUENCE [LARGE SCALE GENOMIC DNA]</scope>
    <source>
        <strain evidence="1 2">Mal4</strain>
    </source>
</reference>
<dbReference type="KEGG" id="mri:Mal4_39590"/>
<organism evidence="1 2">
    <name type="scientific">Maioricimonas rarisocia</name>
    <dbReference type="NCBI Taxonomy" id="2528026"/>
    <lineage>
        <taxon>Bacteria</taxon>
        <taxon>Pseudomonadati</taxon>
        <taxon>Planctomycetota</taxon>
        <taxon>Planctomycetia</taxon>
        <taxon>Planctomycetales</taxon>
        <taxon>Planctomycetaceae</taxon>
        <taxon>Maioricimonas</taxon>
    </lineage>
</organism>
<dbReference type="Pfam" id="PF16126">
    <property type="entry name" value="DUF4838"/>
    <property type="match status" value="1"/>
</dbReference>
<dbReference type="AlphaFoldDB" id="A0A517ZAT3"/>
<evidence type="ECO:0000313" key="1">
    <source>
        <dbReference type="EMBL" id="QDU39613.1"/>
    </source>
</evidence>
<evidence type="ECO:0008006" key="3">
    <source>
        <dbReference type="Google" id="ProtNLM"/>
    </source>
</evidence>
<gene>
    <name evidence="1" type="ORF">Mal4_39590</name>
</gene>
<sequence>MMVSRFDESLQRFCRLARLGPSTIACVAVMMAAHPPALGQQEQTASIVLVRDGTPVHNMICLPNDEADPAAVLALKEYRALVTRATGTEPVRVAEPVEGTPTIFFGRNPWSEEAGVTTEGLESEGFRIRTIGQDIHVVGRDTAGVGAHRVRGSVGMEPGTLFGTYEFLERCYGMLFAWHDELGTIVPPQLDLSIQPIDMKDAPDCLYRQFTKSPAGQANEVYGRRLRLGHPIDVRHEHNWHRIMSPDVYGADHPEWFAEINGKRYPKHYSEKRGGQVCTSNPQVVEHFAKAAIDYFDKTPHSQMFSIAANDGRKFCTCRECLALDSGDVRPDGRRITTDRIIAFSNQVAERVAQVHPDKRLGVIIYLDYKYPPKRVKPHPMLFLVHPTNSGFSQGVYYEGDRWSEAAMERGWHSAAGTFYKYDIWHYDQTPLYMIAPVTKHLIEKCRAQQKHGVDGGYHYVARSYELLGASHYLLARLLWDDDFDAETAERRYYSALYGAAGDSVKNYYDLLESRLVKVFHEGPGDAKKEPMIASFFARYPGANNPGMYLAAYWPILSQMNQMMDRIYFDHRKQMSKDELARLQRLIDHHNYTLHTVNAMVMAGRGLTGSATRGDRKSFETSRSKRDAAIERIEAYRPFYAKLVAEMDAASHTGVIYGRKPTIEVRAPSDFNQ</sequence>
<name>A0A517ZAT3_9PLAN</name>
<dbReference type="OrthoDB" id="5136785at2"/>